<dbReference type="Proteomes" id="UP000184188">
    <property type="component" value="Unassembled WGS sequence"/>
</dbReference>
<evidence type="ECO:0000256" key="1">
    <source>
        <dbReference type="ARBA" id="ARBA00011961"/>
    </source>
</evidence>
<dbReference type="PIRSF" id="PIRSF006221">
    <property type="entry name" value="Ketosamine-3-kinase"/>
    <property type="match status" value="1"/>
</dbReference>
<dbReference type="PANTHER" id="PTHR12149:SF8">
    <property type="entry name" value="PROTEIN-RIBULOSAMINE 3-KINASE"/>
    <property type="match status" value="1"/>
</dbReference>
<evidence type="ECO:0000313" key="3">
    <source>
        <dbReference type="EMBL" id="OJJ44140.1"/>
    </source>
</evidence>
<accession>A0A1L9SAC6</accession>
<dbReference type="Gene3D" id="3.90.1200.10">
    <property type="match status" value="1"/>
</dbReference>
<dbReference type="OrthoDB" id="5772781at2759"/>
<evidence type="ECO:0000256" key="2">
    <source>
        <dbReference type="ARBA" id="ARBA00048655"/>
    </source>
</evidence>
<organism evidence="3 4">
    <name type="scientific">Penicilliopsis zonata CBS 506.65</name>
    <dbReference type="NCBI Taxonomy" id="1073090"/>
    <lineage>
        <taxon>Eukaryota</taxon>
        <taxon>Fungi</taxon>
        <taxon>Dikarya</taxon>
        <taxon>Ascomycota</taxon>
        <taxon>Pezizomycotina</taxon>
        <taxon>Eurotiomycetes</taxon>
        <taxon>Eurotiomycetidae</taxon>
        <taxon>Eurotiales</taxon>
        <taxon>Aspergillaceae</taxon>
        <taxon>Penicilliopsis</taxon>
    </lineage>
</organism>
<dbReference type="VEuPathDB" id="FungiDB:ASPZODRAFT_135622"/>
<feature type="non-terminal residue" evidence="3">
    <location>
        <position position="1"/>
    </location>
</feature>
<gene>
    <name evidence="3" type="ORF">ASPZODRAFT_135622</name>
</gene>
<dbReference type="STRING" id="1073090.A0A1L9SAC6"/>
<dbReference type="InterPro" id="IPR011009">
    <property type="entry name" value="Kinase-like_dom_sf"/>
</dbReference>
<proteinExistence type="predicted"/>
<dbReference type="GO" id="GO:0102193">
    <property type="term" value="F:protein-ribulosamine 3-kinase activity"/>
    <property type="evidence" value="ECO:0007669"/>
    <property type="project" value="UniProtKB-EC"/>
</dbReference>
<evidence type="ECO:0000313" key="4">
    <source>
        <dbReference type="Proteomes" id="UP000184188"/>
    </source>
</evidence>
<dbReference type="AlphaFoldDB" id="A0A1L9SAC6"/>
<dbReference type="EC" id="2.7.1.172" evidence="1"/>
<keyword evidence="4" id="KW-1185">Reference proteome</keyword>
<dbReference type="RefSeq" id="XP_022578650.1">
    <property type="nucleotide sequence ID" value="XM_022723851.1"/>
</dbReference>
<dbReference type="InterPro" id="IPR016477">
    <property type="entry name" value="Fructo-/Ketosamine-3-kinase"/>
</dbReference>
<dbReference type="GeneID" id="34610316"/>
<dbReference type="FunFam" id="3.90.1200.10:FF:000018">
    <property type="entry name" value="Fructosamine-3-kinase, putative"/>
    <property type="match status" value="1"/>
</dbReference>
<name>A0A1L9SAC6_9EURO</name>
<comment type="catalytic activity">
    <reaction evidence="2">
        <text>N(6)-D-ribulosyl-L-lysyl-[protein] + ATP = N(6)-(3-O-phospho-D-ribulosyl)-L-lysyl-[protein] + ADP + H(+)</text>
        <dbReference type="Rhea" id="RHEA:48432"/>
        <dbReference type="Rhea" id="RHEA-COMP:12103"/>
        <dbReference type="Rhea" id="RHEA-COMP:12104"/>
        <dbReference type="ChEBI" id="CHEBI:15378"/>
        <dbReference type="ChEBI" id="CHEBI:30616"/>
        <dbReference type="ChEBI" id="CHEBI:90418"/>
        <dbReference type="ChEBI" id="CHEBI:90420"/>
        <dbReference type="ChEBI" id="CHEBI:456216"/>
        <dbReference type="EC" id="2.7.1.172"/>
    </reaction>
    <physiologicalReaction direction="left-to-right" evidence="2">
        <dbReference type="Rhea" id="RHEA:48433"/>
    </physiologicalReaction>
</comment>
<reference evidence="4" key="1">
    <citation type="journal article" date="2017" name="Genome Biol.">
        <title>Comparative genomics reveals high biological diversity and specific adaptations in the industrially and medically important fungal genus Aspergillus.</title>
        <authorList>
            <person name="de Vries R.P."/>
            <person name="Riley R."/>
            <person name="Wiebenga A."/>
            <person name="Aguilar-Osorio G."/>
            <person name="Amillis S."/>
            <person name="Uchima C.A."/>
            <person name="Anderluh G."/>
            <person name="Asadollahi M."/>
            <person name="Askin M."/>
            <person name="Barry K."/>
            <person name="Battaglia E."/>
            <person name="Bayram O."/>
            <person name="Benocci T."/>
            <person name="Braus-Stromeyer S.A."/>
            <person name="Caldana C."/>
            <person name="Canovas D."/>
            <person name="Cerqueira G.C."/>
            <person name="Chen F."/>
            <person name="Chen W."/>
            <person name="Choi C."/>
            <person name="Clum A."/>
            <person name="Dos Santos R.A."/>
            <person name="Damasio A.R."/>
            <person name="Diallinas G."/>
            <person name="Emri T."/>
            <person name="Fekete E."/>
            <person name="Flipphi M."/>
            <person name="Freyberg S."/>
            <person name="Gallo A."/>
            <person name="Gournas C."/>
            <person name="Habgood R."/>
            <person name="Hainaut M."/>
            <person name="Harispe M.L."/>
            <person name="Henrissat B."/>
            <person name="Hilden K.S."/>
            <person name="Hope R."/>
            <person name="Hossain A."/>
            <person name="Karabika E."/>
            <person name="Karaffa L."/>
            <person name="Karanyi Z."/>
            <person name="Krasevec N."/>
            <person name="Kuo A."/>
            <person name="Kusch H."/>
            <person name="LaButti K."/>
            <person name="Lagendijk E.L."/>
            <person name="Lapidus A."/>
            <person name="Levasseur A."/>
            <person name="Lindquist E."/>
            <person name="Lipzen A."/>
            <person name="Logrieco A.F."/>
            <person name="MacCabe A."/>
            <person name="Maekelae M.R."/>
            <person name="Malavazi I."/>
            <person name="Melin P."/>
            <person name="Meyer V."/>
            <person name="Mielnichuk N."/>
            <person name="Miskei M."/>
            <person name="Molnar A.P."/>
            <person name="Mule G."/>
            <person name="Ngan C.Y."/>
            <person name="Orejas M."/>
            <person name="Orosz E."/>
            <person name="Ouedraogo J.P."/>
            <person name="Overkamp K.M."/>
            <person name="Park H.-S."/>
            <person name="Perrone G."/>
            <person name="Piumi F."/>
            <person name="Punt P.J."/>
            <person name="Ram A.F."/>
            <person name="Ramon A."/>
            <person name="Rauscher S."/>
            <person name="Record E."/>
            <person name="Riano-Pachon D.M."/>
            <person name="Robert V."/>
            <person name="Roehrig J."/>
            <person name="Ruller R."/>
            <person name="Salamov A."/>
            <person name="Salih N.S."/>
            <person name="Samson R.A."/>
            <person name="Sandor E."/>
            <person name="Sanguinetti M."/>
            <person name="Schuetze T."/>
            <person name="Sepcic K."/>
            <person name="Shelest E."/>
            <person name="Sherlock G."/>
            <person name="Sophianopoulou V."/>
            <person name="Squina F.M."/>
            <person name="Sun H."/>
            <person name="Susca A."/>
            <person name="Todd R.B."/>
            <person name="Tsang A."/>
            <person name="Unkles S.E."/>
            <person name="van de Wiele N."/>
            <person name="van Rossen-Uffink D."/>
            <person name="Oliveira J.V."/>
            <person name="Vesth T.C."/>
            <person name="Visser J."/>
            <person name="Yu J.-H."/>
            <person name="Zhou M."/>
            <person name="Andersen M.R."/>
            <person name="Archer D.B."/>
            <person name="Baker S.E."/>
            <person name="Benoit I."/>
            <person name="Brakhage A.A."/>
            <person name="Braus G.H."/>
            <person name="Fischer R."/>
            <person name="Frisvad J.C."/>
            <person name="Goldman G.H."/>
            <person name="Houbraken J."/>
            <person name="Oakley B."/>
            <person name="Pocsi I."/>
            <person name="Scazzocchio C."/>
            <person name="Seiboth B."/>
            <person name="vanKuyk P.A."/>
            <person name="Wortman J."/>
            <person name="Dyer P.S."/>
            <person name="Grigoriev I.V."/>
        </authorList>
    </citation>
    <scope>NUCLEOTIDE SEQUENCE [LARGE SCALE GENOMIC DNA]</scope>
    <source>
        <strain evidence="4">CBS 506.65</strain>
    </source>
</reference>
<dbReference type="Pfam" id="PF03881">
    <property type="entry name" value="Fructosamin_kin"/>
    <property type="match status" value="1"/>
</dbReference>
<dbReference type="SUPFAM" id="SSF56112">
    <property type="entry name" value="Protein kinase-like (PK-like)"/>
    <property type="match status" value="1"/>
</dbReference>
<dbReference type="EMBL" id="KV878349">
    <property type="protein sequence ID" value="OJJ44140.1"/>
    <property type="molecule type" value="Genomic_DNA"/>
</dbReference>
<dbReference type="PANTHER" id="PTHR12149">
    <property type="entry name" value="FRUCTOSAMINE 3 KINASE-RELATED PROTEIN"/>
    <property type="match status" value="1"/>
</dbReference>
<sequence length="310" mass="34152">MSTPPSILNALSLPESTISTLSTSLSGFTTTGRLTVQKGEEGRIYFVKISDGRVAQEMFRGEFTSLNAIADAVPGFCPRGVAYDSLDASSKKWFLITEFLDLTGSKGARDTKNGLASRLGRLHSTPAPRINEQRMFGFPVPTFCGDTKQANMARESWAQFYAEDRLLGILAISERRNGRDTSLREMVERTAEKVVPALLRAGHLGFDSKGAGQEITPVVVHGDLWSGNAGYGRIITRGEADEGNTDERRESDGGAVVYDPSACYAHSEYELGIMRMFGGFEPAFVDEYHRIVPRTEPVDEYEDRIALYEL</sequence>
<protein>
    <recommendedName>
        <fullName evidence="1">protein-ribulosamine 3-kinase</fullName>
        <ecNumber evidence="1">2.7.1.172</ecNumber>
    </recommendedName>
</protein>